<dbReference type="Gene3D" id="3.40.50.300">
    <property type="entry name" value="P-loop containing nucleotide triphosphate hydrolases"/>
    <property type="match status" value="2"/>
</dbReference>
<dbReference type="Pfam" id="PF02263">
    <property type="entry name" value="GBP"/>
    <property type="match status" value="2"/>
</dbReference>
<dbReference type="InterPro" id="IPR030386">
    <property type="entry name" value="G_GB1_RHD3_dom"/>
</dbReference>
<dbReference type="InterPro" id="IPR036543">
    <property type="entry name" value="Guanylate-bd_C_sf"/>
</dbReference>
<reference evidence="9 10" key="1">
    <citation type="journal article" date="2019" name="Mol. Ecol. Resour.">
        <title>Chromosome-level genome assembly of Triplophysa tibetana, a fish adapted to the harsh high-altitude environment of the Tibetan Plateau.</title>
        <authorList>
            <person name="Yang X."/>
            <person name="Liu H."/>
            <person name="Ma Z."/>
            <person name="Zou Y."/>
            <person name="Zou M."/>
            <person name="Mao Y."/>
            <person name="Li X."/>
            <person name="Wang H."/>
            <person name="Chen T."/>
            <person name="Wang W."/>
            <person name="Yang R."/>
        </authorList>
    </citation>
    <scope>NUCLEOTIDE SEQUENCE [LARGE SCALE GENOMIC DNA]</scope>
    <source>
        <strain evidence="9">TTIB1903HZAU</strain>
        <tissue evidence="9">Muscle</tissue>
    </source>
</reference>
<dbReference type="InterPro" id="IPR015894">
    <property type="entry name" value="Guanylate-bd_N"/>
</dbReference>
<dbReference type="InterPro" id="IPR037684">
    <property type="entry name" value="GBP_C"/>
</dbReference>
<dbReference type="GO" id="GO:0045087">
    <property type="term" value="P:innate immune response"/>
    <property type="evidence" value="ECO:0007669"/>
    <property type="project" value="UniProtKB-KW"/>
</dbReference>
<proteinExistence type="inferred from homology"/>
<keyword evidence="10" id="KW-1185">Reference proteome</keyword>
<dbReference type="PROSITE" id="PS51715">
    <property type="entry name" value="G_GB1_RHD3"/>
    <property type="match status" value="1"/>
</dbReference>
<evidence type="ECO:0000313" key="10">
    <source>
        <dbReference type="Proteomes" id="UP000324632"/>
    </source>
</evidence>
<evidence type="ECO:0000256" key="2">
    <source>
        <dbReference type="ARBA" id="ARBA00022741"/>
    </source>
</evidence>
<dbReference type="GO" id="GO:0005525">
    <property type="term" value="F:GTP binding"/>
    <property type="evidence" value="ECO:0007669"/>
    <property type="project" value="UniProtKB-KW"/>
</dbReference>
<evidence type="ECO:0000259" key="8">
    <source>
        <dbReference type="PROSITE" id="PS51715"/>
    </source>
</evidence>
<feature type="domain" description="GB1/RHD3-type G" evidence="8">
    <location>
        <begin position="36"/>
        <end position="251"/>
    </location>
</feature>
<keyword evidence="1" id="KW-0399">Innate immunity</keyword>
<accession>A0A5A9PDN6</accession>
<comment type="similarity">
    <text evidence="6">Belongs to the TRAFAC class dynamin-like GTPase superfamily. GB1/RHD3 GTPase family.</text>
</comment>
<evidence type="ECO:0000256" key="1">
    <source>
        <dbReference type="ARBA" id="ARBA00022588"/>
    </source>
</evidence>
<feature type="coiled-coil region" evidence="7">
    <location>
        <begin position="454"/>
        <end position="561"/>
    </location>
</feature>
<dbReference type="CDD" id="cd01851">
    <property type="entry name" value="GBP"/>
    <property type="match status" value="1"/>
</dbReference>
<dbReference type="Proteomes" id="UP000324632">
    <property type="component" value="Chromosome 7"/>
</dbReference>
<dbReference type="Pfam" id="PF02841">
    <property type="entry name" value="GBP_C"/>
    <property type="match status" value="1"/>
</dbReference>
<sequence>MACGGRMPAPVCLIENDDNGKLMVSQEGKDVLDGITEPVVVVSVVGLYRTGKSYLMNRLAGQQAGFALGSTIESKTKGIWIWCVPHPSKEGHTLVLLDTEGLGDVQKATVLFFLKSVYSYVTKLTENIRVKANPSTDEDESTDFMRVFPSFVWAVRDFTLELKIADEPITSDEYLERSLKLKPGTSPQIVRFNLPRRCLRNFFAVRKCFVFPRPAGAEDMRKMETLTEEDLEPEFLHQTNTFCDYIYKCTEPKSLSGGRAVTGTALGNLAEVYVEAIRSGKVPCLENAVVSLAEIQNGRAVEQAMELYMIELFERTQLPMNPEDLSDAHQMAEKVAVGRFITMSFNDNEQTHQKDLMKKIYNNYQEMCYQNQQEFKQQCEAVRRDVFETLENAISAGSYMNPGGYREYKDTLKELTNEYRTKTQSKLMSEEVLSTYLKGKEEFGMMILQCDQSLSAAEHAREVERLRNEVLEQQQRSLEDQNRLQLQAFQDMQRTHDEHVNNLMHQMEREQERLRRDNERVLDAKLKESEALLTQGFQKDADRMQRDIDSLKADIKKEDASKPSTLSRVIDGIGTAATFVLPGFVPKAIGVGLSLLSRLF</sequence>
<name>A0A5A9PDN6_9TELE</name>
<protein>
    <submittedName>
        <fullName evidence="9">Guanylate-binding protein 1</fullName>
    </submittedName>
</protein>
<evidence type="ECO:0000313" key="9">
    <source>
        <dbReference type="EMBL" id="KAA0718777.1"/>
    </source>
</evidence>
<keyword evidence="3" id="KW-0378">Hydrolase</keyword>
<dbReference type="InterPro" id="IPR027417">
    <property type="entry name" value="P-loop_NTPase"/>
</dbReference>
<keyword evidence="5" id="KW-0342">GTP-binding</keyword>
<keyword evidence="7" id="KW-0175">Coiled coil</keyword>
<comment type="caution">
    <text evidence="9">The sequence shown here is derived from an EMBL/GenBank/DDBJ whole genome shotgun (WGS) entry which is preliminary data.</text>
</comment>
<dbReference type="InterPro" id="IPR003191">
    <property type="entry name" value="Guanylate-bd/ATL_C"/>
</dbReference>
<evidence type="ECO:0000256" key="3">
    <source>
        <dbReference type="ARBA" id="ARBA00022801"/>
    </source>
</evidence>
<dbReference type="GO" id="GO:0003924">
    <property type="term" value="F:GTPase activity"/>
    <property type="evidence" value="ECO:0007669"/>
    <property type="project" value="InterPro"/>
</dbReference>
<dbReference type="AlphaFoldDB" id="A0A5A9PDN6"/>
<dbReference type="PANTHER" id="PTHR10751">
    <property type="entry name" value="GUANYLATE BINDING PROTEIN"/>
    <property type="match status" value="1"/>
</dbReference>
<evidence type="ECO:0000256" key="7">
    <source>
        <dbReference type="SAM" id="Coils"/>
    </source>
</evidence>
<keyword evidence="4" id="KW-0391">Immunity</keyword>
<gene>
    <name evidence="9" type="ORF">E1301_Tti021085</name>
</gene>
<dbReference type="CDD" id="cd16269">
    <property type="entry name" value="GBP_C"/>
    <property type="match status" value="1"/>
</dbReference>
<evidence type="ECO:0000256" key="4">
    <source>
        <dbReference type="ARBA" id="ARBA00022859"/>
    </source>
</evidence>
<evidence type="ECO:0000256" key="6">
    <source>
        <dbReference type="PROSITE-ProRule" id="PRU01052"/>
    </source>
</evidence>
<dbReference type="Gene3D" id="1.20.1000.10">
    <property type="entry name" value="Guanylate-binding protein, C-terminal domain"/>
    <property type="match status" value="1"/>
</dbReference>
<dbReference type="EMBL" id="SOYY01000007">
    <property type="protein sequence ID" value="KAA0718777.1"/>
    <property type="molecule type" value="Genomic_DNA"/>
</dbReference>
<dbReference type="SUPFAM" id="SSF52540">
    <property type="entry name" value="P-loop containing nucleoside triphosphate hydrolases"/>
    <property type="match status" value="1"/>
</dbReference>
<evidence type="ECO:0000256" key="5">
    <source>
        <dbReference type="ARBA" id="ARBA00023134"/>
    </source>
</evidence>
<organism evidence="9 10">
    <name type="scientific">Triplophysa tibetana</name>
    <dbReference type="NCBI Taxonomy" id="1572043"/>
    <lineage>
        <taxon>Eukaryota</taxon>
        <taxon>Metazoa</taxon>
        <taxon>Chordata</taxon>
        <taxon>Craniata</taxon>
        <taxon>Vertebrata</taxon>
        <taxon>Euteleostomi</taxon>
        <taxon>Actinopterygii</taxon>
        <taxon>Neopterygii</taxon>
        <taxon>Teleostei</taxon>
        <taxon>Ostariophysi</taxon>
        <taxon>Cypriniformes</taxon>
        <taxon>Nemacheilidae</taxon>
        <taxon>Triplophysa</taxon>
    </lineage>
</organism>
<dbReference type="SUPFAM" id="SSF48340">
    <property type="entry name" value="Interferon-induced guanylate-binding protein 1 (GBP1), C-terminal domain"/>
    <property type="match status" value="1"/>
</dbReference>
<keyword evidence="2" id="KW-0547">Nucleotide-binding</keyword>